<reference evidence="2 3" key="1">
    <citation type="submission" date="2024-02" db="EMBL/GenBank/DDBJ databases">
        <authorList>
            <person name="Chen Y."/>
            <person name="Shah S."/>
            <person name="Dougan E. K."/>
            <person name="Thang M."/>
            <person name="Chan C."/>
        </authorList>
    </citation>
    <scope>NUCLEOTIDE SEQUENCE [LARGE SCALE GENOMIC DNA]</scope>
</reference>
<comment type="caution">
    <text evidence="2">The sequence shown here is derived from an EMBL/GenBank/DDBJ whole genome shotgun (WGS) entry which is preliminary data.</text>
</comment>
<dbReference type="EMBL" id="CAXAMN010005224">
    <property type="protein sequence ID" value="CAK9012876.1"/>
    <property type="molecule type" value="Genomic_DNA"/>
</dbReference>
<proteinExistence type="predicted"/>
<name>A0ABP0JEZ6_9DINO</name>
<protein>
    <submittedName>
        <fullName evidence="2">Uncharacterized protein</fullName>
    </submittedName>
</protein>
<gene>
    <name evidence="2" type="ORF">CCMP2556_LOCUS11020</name>
</gene>
<organism evidence="2 3">
    <name type="scientific">Durusdinium trenchii</name>
    <dbReference type="NCBI Taxonomy" id="1381693"/>
    <lineage>
        <taxon>Eukaryota</taxon>
        <taxon>Sar</taxon>
        <taxon>Alveolata</taxon>
        <taxon>Dinophyceae</taxon>
        <taxon>Suessiales</taxon>
        <taxon>Symbiodiniaceae</taxon>
        <taxon>Durusdinium</taxon>
    </lineage>
</organism>
<evidence type="ECO:0000313" key="2">
    <source>
        <dbReference type="EMBL" id="CAK9012876.1"/>
    </source>
</evidence>
<evidence type="ECO:0000313" key="3">
    <source>
        <dbReference type="Proteomes" id="UP001642484"/>
    </source>
</evidence>
<evidence type="ECO:0000256" key="1">
    <source>
        <dbReference type="SAM" id="MobiDB-lite"/>
    </source>
</evidence>
<sequence>MSRRQLCDLRKEREAQVKRKHESFEEEREEKRRRCEDEALQSAKSMERGLVLRFDEVPASLKWRDLREGLTPYGFCGYVARQALVQMREEQGVFAVMGCAKEEG</sequence>
<dbReference type="Proteomes" id="UP001642484">
    <property type="component" value="Unassembled WGS sequence"/>
</dbReference>
<keyword evidence="3" id="KW-1185">Reference proteome</keyword>
<feature type="compositionally biased region" description="Basic and acidic residues" evidence="1">
    <location>
        <begin position="1"/>
        <end position="17"/>
    </location>
</feature>
<feature type="region of interest" description="Disordered" evidence="1">
    <location>
        <begin position="1"/>
        <end position="38"/>
    </location>
</feature>
<accession>A0ABP0JEZ6</accession>